<dbReference type="PANTHER" id="PTHR30566">
    <property type="entry name" value="YNAI-RELATED MECHANOSENSITIVE ION CHANNEL"/>
    <property type="match status" value="1"/>
</dbReference>
<dbReference type="SUPFAM" id="SSF82861">
    <property type="entry name" value="Mechanosensitive channel protein MscS (YggB), transmembrane region"/>
    <property type="match status" value="1"/>
</dbReference>
<evidence type="ECO:0000256" key="5">
    <source>
        <dbReference type="ARBA" id="ARBA00022989"/>
    </source>
</evidence>
<dbReference type="EMBL" id="CXST01000003">
    <property type="protein sequence ID" value="CTQ46251.1"/>
    <property type="molecule type" value="Genomic_DNA"/>
</dbReference>
<evidence type="ECO:0000256" key="4">
    <source>
        <dbReference type="ARBA" id="ARBA00022692"/>
    </source>
</evidence>
<keyword evidence="3" id="KW-1003">Cell membrane</keyword>
<evidence type="ECO:0000256" key="8">
    <source>
        <dbReference type="SAM" id="Phobius"/>
    </source>
</evidence>
<reference evidence="12" key="1">
    <citation type="submission" date="2015-07" db="EMBL/GenBank/DDBJ databases">
        <authorList>
            <person name="Rodrigo-Torres Lidia"/>
            <person name="Arahal R.David."/>
        </authorList>
    </citation>
    <scope>NUCLEOTIDE SEQUENCE [LARGE SCALE GENOMIC DNA]</scope>
    <source>
        <strain evidence="12">CECT 4801</strain>
    </source>
</reference>
<dbReference type="GO" id="GO:0008381">
    <property type="term" value="F:mechanosensitive monoatomic ion channel activity"/>
    <property type="evidence" value="ECO:0007669"/>
    <property type="project" value="UniProtKB-ARBA"/>
</dbReference>
<dbReference type="InterPro" id="IPR011014">
    <property type="entry name" value="MscS_channel_TM-2"/>
</dbReference>
<evidence type="ECO:0000259" key="9">
    <source>
        <dbReference type="Pfam" id="PF00924"/>
    </source>
</evidence>
<dbReference type="InterPro" id="IPR010920">
    <property type="entry name" value="LSM_dom_sf"/>
</dbReference>
<dbReference type="Proteomes" id="UP000048926">
    <property type="component" value="Unassembled WGS sequence"/>
</dbReference>
<organism evidence="11 12">
    <name type="scientific">Roseibium aggregatum</name>
    <dbReference type="NCBI Taxonomy" id="187304"/>
    <lineage>
        <taxon>Bacteria</taxon>
        <taxon>Pseudomonadati</taxon>
        <taxon>Pseudomonadota</taxon>
        <taxon>Alphaproteobacteria</taxon>
        <taxon>Hyphomicrobiales</taxon>
        <taxon>Stappiaceae</taxon>
        <taxon>Roseibium</taxon>
    </lineage>
</organism>
<evidence type="ECO:0000313" key="11">
    <source>
        <dbReference type="EMBL" id="CTQ46251.1"/>
    </source>
</evidence>
<dbReference type="InterPro" id="IPR006685">
    <property type="entry name" value="MscS_channel_2nd"/>
</dbReference>
<evidence type="ECO:0000256" key="1">
    <source>
        <dbReference type="ARBA" id="ARBA00004651"/>
    </source>
</evidence>
<name>A0A0M6YB70_9HYPH</name>
<keyword evidence="4 8" id="KW-0812">Transmembrane</keyword>
<comment type="subcellular location">
    <subcellularLocation>
        <location evidence="1">Cell membrane</location>
        <topology evidence="1">Multi-pass membrane protein</topology>
    </subcellularLocation>
</comment>
<dbReference type="PROSITE" id="PS01246">
    <property type="entry name" value="UPF0003"/>
    <property type="match status" value="1"/>
</dbReference>
<dbReference type="InterPro" id="IPR011066">
    <property type="entry name" value="MscS_channel_C_sf"/>
</dbReference>
<dbReference type="OrthoDB" id="9814206at2"/>
<feature type="domain" description="Mechanosensitive ion channel MscS" evidence="9">
    <location>
        <begin position="401"/>
        <end position="466"/>
    </location>
</feature>
<feature type="transmembrane region" description="Helical" evidence="8">
    <location>
        <begin position="279"/>
        <end position="299"/>
    </location>
</feature>
<sequence length="653" mass="72079">MVRVSGNMRHGIHLLFLSAVILAVSTLDLLVQPLNAQALDATPAVTDVAYQPIRTESPRETFESFLRISSELSDTILQYRSDKSIALAKRLGVLSEQALALIDLGQVPAANRSERGNDTLMVLLDIFGRIEAPPLNEVPDVENVGTPGSSTSWRIPTTPLTIELIEEGPRAGEYLFSADTVRSAPRYFRGIETTPLRQPVPFGSWLELSRHITGPLVPLWVERAMPSALNIHLLDTPAWKSLLTGLLYAFVFAIGWLVRRLMRILEGTNPLTRVLLRSATPLTILALVQVVVPVMALNINLTGRAADLQSQLQTVITYFAFSWLFWLSSRAFFEWLIQSPSIGEKSYDANLLRLVSGIVGIIGIVLILAFGGQELGLPVLSLLAGLGVGGLAVALAIRPTLENLISGFTLYIDKPIRVGDFCTFGGQNGTVENIGIRSTQIRALDRTLISIPNAQFADMQLVNWARCDQMLIQETIGVRYETTPDQLRFVLAKLREMLHRHPRIDSPTIRVRFVGYGDSSLNIGIRVYAKTREWNDFFAIQEDVLLRIYDVVVGAGTSFAFPSQTLYLGRDDGLDKEAQAASEKQVMEWRKKGKLPFPRLPEDQQEALADTLDYPPRGSYEAGGEDFDAAAGAERLSAASAEDEALEGEEELK</sequence>
<comment type="similarity">
    <text evidence="2">Belongs to the MscS (TC 1.A.23) family.</text>
</comment>
<feature type="transmembrane region" description="Helical" evidence="8">
    <location>
        <begin position="377"/>
        <end position="397"/>
    </location>
</feature>
<dbReference type="Gene3D" id="2.30.30.60">
    <property type="match status" value="1"/>
</dbReference>
<feature type="compositionally biased region" description="Acidic residues" evidence="7">
    <location>
        <begin position="641"/>
        <end position="653"/>
    </location>
</feature>
<keyword evidence="6 8" id="KW-0472">Membrane</keyword>
<dbReference type="GO" id="GO:0005886">
    <property type="term" value="C:plasma membrane"/>
    <property type="evidence" value="ECO:0007669"/>
    <property type="project" value="UniProtKB-SubCell"/>
</dbReference>
<feature type="region of interest" description="Disordered" evidence="7">
    <location>
        <begin position="631"/>
        <end position="653"/>
    </location>
</feature>
<dbReference type="Pfam" id="PF00924">
    <property type="entry name" value="MS_channel_2nd"/>
    <property type="match status" value="1"/>
</dbReference>
<dbReference type="InterPro" id="IPR049278">
    <property type="entry name" value="MS_channel_C"/>
</dbReference>
<dbReference type="Gene3D" id="3.30.70.100">
    <property type="match status" value="1"/>
</dbReference>
<feature type="transmembrane region" description="Helical" evidence="8">
    <location>
        <begin position="238"/>
        <end position="258"/>
    </location>
</feature>
<dbReference type="SUPFAM" id="SSF50182">
    <property type="entry name" value="Sm-like ribonucleoproteins"/>
    <property type="match status" value="1"/>
</dbReference>
<dbReference type="Gene3D" id="1.10.287.1260">
    <property type="match status" value="1"/>
</dbReference>
<protein>
    <submittedName>
        <fullName evidence="11">MscS family inner membrane protein YnaI</fullName>
    </submittedName>
</protein>
<dbReference type="SUPFAM" id="SSF82689">
    <property type="entry name" value="Mechanosensitive channel protein MscS (YggB), C-terminal domain"/>
    <property type="match status" value="1"/>
</dbReference>
<evidence type="ECO:0000256" key="2">
    <source>
        <dbReference type="ARBA" id="ARBA00008017"/>
    </source>
</evidence>
<proteinExistence type="inferred from homology"/>
<evidence type="ECO:0000256" key="6">
    <source>
        <dbReference type="ARBA" id="ARBA00023136"/>
    </source>
</evidence>
<dbReference type="InterPro" id="IPR006686">
    <property type="entry name" value="MscS_channel_CS"/>
</dbReference>
<evidence type="ECO:0000313" key="12">
    <source>
        <dbReference type="Proteomes" id="UP000048926"/>
    </source>
</evidence>
<gene>
    <name evidence="11" type="primary">ynaI_2</name>
    <name evidence="11" type="ORF">LAL4801_04709</name>
</gene>
<dbReference type="PANTHER" id="PTHR30566:SF5">
    <property type="entry name" value="MECHANOSENSITIVE ION CHANNEL PROTEIN 1, MITOCHONDRIAL-RELATED"/>
    <property type="match status" value="1"/>
</dbReference>
<evidence type="ECO:0000256" key="3">
    <source>
        <dbReference type="ARBA" id="ARBA00022475"/>
    </source>
</evidence>
<evidence type="ECO:0000256" key="7">
    <source>
        <dbReference type="SAM" id="MobiDB-lite"/>
    </source>
</evidence>
<accession>A0A0M6YB70</accession>
<evidence type="ECO:0000259" key="10">
    <source>
        <dbReference type="Pfam" id="PF21082"/>
    </source>
</evidence>
<keyword evidence="5 8" id="KW-1133">Transmembrane helix</keyword>
<feature type="transmembrane region" description="Helical" evidence="8">
    <location>
        <begin position="311"/>
        <end position="329"/>
    </location>
</feature>
<feature type="compositionally biased region" description="Low complexity" evidence="7">
    <location>
        <begin position="631"/>
        <end position="640"/>
    </location>
</feature>
<feature type="transmembrane region" description="Helical" evidence="8">
    <location>
        <begin position="350"/>
        <end position="371"/>
    </location>
</feature>
<dbReference type="AlphaFoldDB" id="A0A0M6YB70"/>
<keyword evidence="12" id="KW-1185">Reference proteome</keyword>
<dbReference type="Pfam" id="PF21082">
    <property type="entry name" value="MS_channel_3rd"/>
    <property type="match status" value="1"/>
</dbReference>
<feature type="domain" description="Mechanosensitive ion channel MscS C-terminal" evidence="10">
    <location>
        <begin position="475"/>
        <end position="551"/>
    </location>
</feature>
<dbReference type="InterPro" id="IPR023408">
    <property type="entry name" value="MscS_beta-dom_sf"/>
</dbReference>